<dbReference type="Pfam" id="PF01047">
    <property type="entry name" value="MarR"/>
    <property type="match status" value="1"/>
</dbReference>
<comment type="caution">
    <text evidence="5">The sequence shown here is derived from an EMBL/GenBank/DDBJ whole genome shotgun (WGS) entry which is preliminary data.</text>
</comment>
<keyword evidence="1" id="KW-0805">Transcription regulation</keyword>
<dbReference type="RefSeq" id="WP_236338306.1">
    <property type="nucleotide sequence ID" value="NZ_CAKMMF010000001.1"/>
</dbReference>
<reference evidence="5" key="1">
    <citation type="submission" date="2022-01" db="EMBL/GenBank/DDBJ databases">
        <authorList>
            <person name="Criscuolo A."/>
        </authorList>
    </citation>
    <scope>NUCLEOTIDE SEQUENCE</scope>
    <source>
        <strain evidence="5">CIP111893</strain>
    </source>
</reference>
<sequence>MDQHALETIEFELALLLRRITSFTTTNIGTLDRSAYLLLQQIAHHGSAGIKALSEEFQLDISTVSRQAAVLEQRGYVRRIPDPLDRRAYSLQITDPGTKELIETKAARTARIGALLKDWTDEECEAFGKLMSKFNRTFS</sequence>
<proteinExistence type="predicted"/>
<evidence type="ECO:0000256" key="3">
    <source>
        <dbReference type="ARBA" id="ARBA00023163"/>
    </source>
</evidence>
<keyword evidence="2" id="KW-0238">DNA-binding</keyword>
<dbReference type="Proteomes" id="UP000838686">
    <property type="component" value="Unassembled WGS sequence"/>
</dbReference>
<dbReference type="Gene3D" id="1.10.10.10">
    <property type="entry name" value="Winged helix-like DNA-binding domain superfamily/Winged helix DNA-binding domain"/>
    <property type="match status" value="1"/>
</dbReference>
<dbReference type="EMBL" id="CAKMMF010000001">
    <property type="protein sequence ID" value="CAH1190050.1"/>
    <property type="molecule type" value="Genomic_DNA"/>
</dbReference>
<organism evidence="5 6">
    <name type="scientific">Paenibacillus plantiphilus</name>
    <dbReference type="NCBI Taxonomy" id="2905650"/>
    <lineage>
        <taxon>Bacteria</taxon>
        <taxon>Bacillati</taxon>
        <taxon>Bacillota</taxon>
        <taxon>Bacilli</taxon>
        <taxon>Bacillales</taxon>
        <taxon>Paenibacillaceae</taxon>
        <taxon>Paenibacillus</taxon>
    </lineage>
</organism>
<dbReference type="PANTHER" id="PTHR33164">
    <property type="entry name" value="TRANSCRIPTIONAL REGULATOR, MARR FAMILY"/>
    <property type="match status" value="1"/>
</dbReference>
<dbReference type="InterPro" id="IPR000835">
    <property type="entry name" value="HTH_MarR-typ"/>
</dbReference>
<protein>
    <recommendedName>
        <fullName evidence="4">HTH marR-type domain-containing protein</fullName>
    </recommendedName>
</protein>
<evidence type="ECO:0000256" key="1">
    <source>
        <dbReference type="ARBA" id="ARBA00023015"/>
    </source>
</evidence>
<dbReference type="SMART" id="SM00347">
    <property type="entry name" value="HTH_MARR"/>
    <property type="match status" value="1"/>
</dbReference>
<dbReference type="InterPro" id="IPR023187">
    <property type="entry name" value="Tscrpt_reg_MarR-type_CS"/>
</dbReference>
<dbReference type="InterPro" id="IPR036390">
    <property type="entry name" value="WH_DNA-bd_sf"/>
</dbReference>
<dbReference type="InterPro" id="IPR039422">
    <property type="entry name" value="MarR/SlyA-like"/>
</dbReference>
<gene>
    <name evidence="5" type="ORF">PAECIP111893_00134</name>
</gene>
<dbReference type="InterPro" id="IPR036388">
    <property type="entry name" value="WH-like_DNA-bd_sf"/>
</dbReference>
<keyword evidence="3" id="KW-0804">Transcription</keyword>
<dbReference type="PANTHER" id="PTHR33164:SF57">
    <property type="entry name" value="MARR-FAMILY TRANSCRIPTIONAL REGULATOR"/>
    <property type="match status" value="1"/>
</dbReference>
<dbReference type="PROSITE" id="PS01117">
    <property type="entry name" value="HTH_MARR_1"/>
    <property type="match status" value="1"/>
</dbReference>
<feature type="domain" description="HTH marR-type" evidence="4">
    <location>
        <begin position="1"/>
        <end position="136"/>
    </location>
</feature>
<evidence type="ECO:0000313" key="6">
    <source>
        <dbReference type="Proteomes" id="UP000838686"/>
    </source>
</evidence>
<name>A0ABM9BLX4_9BACL</name>
<accession>A0ABM9BLX4</accession>
<evidence type="ECO:0000259" key="4">
    <source>
        <dbReference type="PROSITE" id="PS50995"/>
    </source>
</evidence>
<evidence type="ECO:0000256" key="2">
    <source>
        <dbReference type="ARBA" id="ARBA00023125"/>
    </source>
</evidence>
<dbReference type="SUPFAM" id="SSF46785">
    <property type="entry name" value="Winged helix' DNA-binding domain"/>
    <property type="match status" value="1"/>
</dbReference>
<dbReference type="PROSITE" id="PS50995">
    <property type="entry name" value="HTH_MARR_2"/>
    <property type="match status" value="1"/>
</dbReference>
<keyword evidence="6" id="KW-1185">Reference proteome</keyword>
<evidence type="ECO:0000313" key="5">
    <source>
        <dbReference type="EMBL" id="CAH1190050.1"/>
    </source>
</evidence>
<dbReference type="PRINTS" id="PR00598">
    <property type="entry name" value="HTHMARR"/>
</dbReference>